<name>A0A4Y2NAC2_ARAVE</name>
<dbReference type="AlphaFoldDB" id="A0A4Y2NAC2"/>
<dbReference type="Proteomes" id="UP000499080">
    <property type="component" value="Unassembled WGS sequence"/>
</dbReference>
<organism evidence="1 2">
    <name type="scientific">Araneus ventricosus</name>
    <name type="common">Orbweaver spider</name>
    <name type="synonym">Epeira ventricosa</name>
    <dbReference type="NCBI Taxonomy" id="182803"/>
    <lineage>
        <taxon>Eukaryota</taxon>
        <taxon>Metazoa</taxon>
        <taxon>Ecdysozoa</taxon>
        <taxon>Arthropoda</taxon>
        <taxon>Chelicerata</taxon>
        <taxon>Arachnida</taxon>
        <taxon>Araneae</taxon>
        <taxon>Araneomorphae</taxon>
        <taxon>Entelegynae</taxon>
        <taxon>Araneoidea</taxon>
        <taxon>Araneidae</taxon>
        <taxon>Araneus</taxon>
    </lineage>
</organism>
<gene>
    <name evidence="1" type="ORF">AVEN_60877_1</name>
</gene>
<evidence type="ECO:0000313" key="2">
    <source>
        <dbReference type="Proteomes" id="UP000499080"/>
    </source>
</evidence>
<accession>A0A4Y2NAC2</accession>
<sequence>MFMKEADLVLQLYVLELGSMGDFFILQADKIGPHRGRVGGKLPSRKDSVPGNSCAHELADTFSGLD</sequence>
<comment type="caution">
    <text evidence="1">The sequence shown here is derived from an EMBL/GenBank/DDBJ whole genome shotgun (WGS) entry which is preliminary data.</text>
</comment>
<reference evidence="1 2" key="1">
    <citation type="journal article" date="2019" name="Sci. Rep.">
        <title>Orb-weaving spider Araneus ventricosus genome elucidates the spidroin gene catalogue.</title>
        <authorList>
            <person name="Kono N."/>
            <person name="Nakamura H."/>
            <person name="Ohtoshi R."/>
            <person name="Moran D.A.P."/>
            <person name="Shinohara A."/>
            <person name="Yoshida Y."/>
            <person name="Fujiwara M."/>
            <person name="Mori M."/>
            <person name="Tomita M."/>
            <person name="Arakawa K."/>
        </authorList>
    </citation>
    <scope>NUCLEOTIDE SEQUENCE [LARGE SCALE GENOMIC DNA]</scope>
</reference>
<evidence type="ECO:0000313" key="1">
    <source>
        <dbReference type="EMBL" id="GBN36211.1"/>
    </source>
</evidence>
<proteinExistence type="predicted"/>
<protein>
    <submittedName>
        <fullName evidence="1">Uncharacterized protein</fullName>
    </submittedName>
</protein>
<dbReference type="EMBL" id="BGPR01008806">
    <property type="protein sequence ID" value="GBN36211.1"/>
    <property type="molecule type" value="Genomic_DNA"/>
</dbReference>
<keyword evidence="2" id="KW-1185">Reference proteome</keyword>